<comment type="caution">
    <text evidence="8">The sequence shown here is derived from an EMBL/GenBank/DDBJ whole genome shotgun (WGS) entry which is preliminary data.</text>
</comment>
<keyword evidence="6 7" id="KW-0472">Membrane</keyword>
<dbReference type="OrthoDB" id="871140at2"/>
<dbReference type="PANTHER" id="PTHR30589:SF0">
    <property type="entry name" value="PHOSPHATIDYLGLYCEROL--PROLIPOPROTEIN DIACYLGLYCERYL TRANSFERASE"/>
    <property type="match status" value="1"/>
</dbReference>
<dbReference type="GO" id="GO:0005886">
    <property type="term" value="C:plasma membrane"/>
    <property type="evidence" value="ECO:0007669"/>
    <property type="project" value="InterPro"/>
</dbReference>
<accession>A0A4R1RAT3</accession>
<dbReference type="PANTHER" id="PTHR30589">
    <property type="entry name" value="PROLIPOPROTEIN DIACYLGLYCERYL TRANSFERASE"/>
    <property type="match status" value="1"/>
</dbReference>
<dbReference type="Pfam" id="PF01790">
    <property type="entry name" value="LGT"/>
    <property type="match status" value="1"/>
</dbReference>
<dbReference type="Proteomes" id="UP000295455">
    <property type="component" value="Unassembled WGS sequence"/>
</dbReference>
<protein>
    <submittedName>
        <fullName evidence="8">Prolipoprotein diacylglyceryl transferase</fullName>
    </submittedName>
</protein>
<keyword evidence="8" id="KW-0449">Lipoprotein</keyword>
<evidence type="ECO:0000256" key="6">
    <source>
        <dbReference type="ARBA" id="ARBA00023136"/>
    </source>
</evidence>
<dbReference type="InterPro" id="IPR001640">
    <property type="entry name" value="Lgt"/>
</dbReference>
<organism evidence="8 9">
    <name type="scientific">Mariniflexile fucanivorans</name>
    <dbReference type="NCBI Taxonomy" id="264023"/>
    <lineage>
        <taxon>Bacteria</taxon>
        <taxon>Pseudomonadati</taxon>
        <taxon>Bacteroidota</taxon>
        <taxon>Flavobacteriia</taxon>
        <taxon>Flavobacteriales</taxon>
        <taxon>Flavobacteriaceae</taxon>
        <taxon>Mariniflexile</taxon>
    </lineage>
</organism>
<dbReference type="GO" id="GO:0042158">
    <property type="term" value="P:lipoprotein biosynthetic process"/>
    <property type="evidence" value="ECO:0007669"/>
    <property type="project" value="InterPro"/>
</dbReference>
<dbReference type="EMBL" id="SLUP01000011">
    <property type="protein sequence ID" value="TCL62855.1"/>
    <property type="molecule type" value="Genomic_DNA"/>
</dbReference>
<keyword evidence="9" id="KW-1185">Reference proteome</keyword>
<comment type="similarity">
    <text evidence="1">Belongs to the Lgt family.</text>
</comment>
<keyword evidence="5 7" id="KW-1133">Transmembrane helix</keyword>
<gene>
    <name evidence="8" type="ORF">EV196_11151</name>
</gene>
<keyword evidence="3 8" id="KW-0808">Transferase</keyword>
<name>A0A4R1RAT3_9FLAO</name>
<evidence type="ECO:0000256" key="3">
    <source>
        <dbReference type="ARBA" id="ARBA00022679"/>
    </source>
</evidence>
<feature type="transmembrane region" description="Helical" evidence="7">
    <location>
        <begin position="48"/>
        <end position="71"/>
    </location>
</feature>
<dbReference type="RefSeq" id="WP_132219288.1">
    <property type="nucleotide sequence ID" value="NZ_OX156936.1"/>
</dbReference>
<evidence type="ECO:0000256" key="7">
    <source>
        <dbReference type="SAM" id="Phobius"/>
    </source>
</evidence>
<proteinExistence type="inferred from homology"/>
<feature type="transmembrane region" description="Helical" evidence="7">
    <location>
        <begin position="83"/>
        <end position="100"/>
    </location>
</feature>
<feature type="transmembrane region" description="Helical" evidence="7">
    <location>
        <begin position="218"/>
        <end position="238"/>
    </location>
</feature>
<feature type="transmembrane region" description="Helical" evidence="7">
    <location>
        <begin position="20"/>
        <end position="42"/>
    </location>
</feature>
<dbReference type="AlphaFoldDB" id="A0A4R1RAT3"/>
<feature type="transmembrane region" description="Helical" evidence="7">
    <location>
        <begin position="162"/>
        <end position="180"/>
    </location>
</feature>
<evidence type="ECO:0000256" key="4">
    <source>
        <dbReference type="ARBA" id="ARBA00022692"/>
    </source>
</evidence>
<feature type="transmembrane region" description="Helical" evidence="7">
    <location>
        <begin position="106"/>
        <end position="128"/>
    </location>
</feature>
<evidence type="ECO:0000313" key="9">
    <source>
        <dbReference type="Proteomes" id="UP000295455"/>
    </source>
</evidence>
<feature type="transmembrane region" description="Helical" evidence="7">
    <location>
        <begin position="244"/>
        <end position="264"/>
    </location>
</feature>
<evidence type="ECO:0000313" key="8">
    <source>
        <dbReference type="EMBL" id="TCL62855.1"/>
    </source>
</evidence>
<feature type="transmembrane region" description="Helical" evidence="7">
    <location>
        <begin position="186"/>
        <end position="206"/>
    </location>
</feature>
<keyword evidence="2" id="KW-1003">Cell membrane</keyword>
<sequence length="376" mass="42888">MSILTPKLDILLFKFRIPSFHLFGIIGLIVGIICGLFVGKIIGLSAMIILLMSFVSICCFILLIILIKWATGKESLVYYHHEILILIMNSVTLMLLKQPILEFLDIALLGIAIFLAFGRIGCFSVGCCHGKPSNWGVKYGKPHVLKGFTSYYQDIKLFPIQLLESLFTFLICIVGVIIIVSDLDAGTFLIIYSLFYGIFRFLIEFYRGDPDRPYWHDYSEAQWTTVALLLVIAFFVKFNLFPYYYWHLSLVGILILIFSLSLVYKKRNTLSSSLIKNPVHIREMASCFEKLSTSNVITNNNNIKIYKTKLGVRLSGDMNNHKVKHLTISNSNNKLIDVSVAIHIANIFKMFLKNEYSYDIIDSGSKCYQIIYSKIS</sequence>
<keyword evidence="4 7" id="KW-0812">Transmembrane</keyword>
<dbReference type="GO" id="GO:0008961">
    <property type="term" value="F:phosphatidylglycerol-prolipoprotein diacylglyceryl transferase activity"/>
    <property type="evidence" value="ECO:0007669"/>
    <property type="project" value="InterPro"/>
</dbReference>
<evidence type="ECO:0000256" key="1">
    <source>
        <dbReference type="ARBA" id="ARBA00007150"/>
    </source>
</evidence>
<evidence type="ECO:0000256" key="2">
    <source>
        <dbReference type="ARBA" id="ARBA00022475"/>
    </source>
</evidence>
<evidence type="ECO:0000256" key="5">
    <source>
        <dbReference type="ARBA" id="ARBA00022989"/>
    </source>
</evidence>
<reference evidence="8 9" key="1">
    <citation type="submission" date="2019-03" db="EMBL/GenBank/DDBJ databases">
        <title>Genomic Encyclopedia of Type Strains, Phase IV (KMG-IV): sequencing the most valuable type-strain genomes for metagenomic binning, comparative biology and taxonomic classification.</title>
        <authorList>
            <person name="Goeker M."/>
        </authorList>
    </citation>
    <scope>NUCLEOTIDE SEQUENCE [LARGE SCALE GENOMIC DNA]</scope>
    <source>
        <strain evidence="8 9">DSM 18792</strain>
    </source>
</reference>